<evidence type="ECO:0000256" key="9">
    <source>
        <dbReference type="SAM" id="Phobius"/>
    </source>
</evidence>
<organism evidence="11 12">
    <name type="scientific">Cylindrotheca closterium</name>
    <dbReference type="NCBI Taxonomy" id="2856"/>
    <lineage>
        <taxon>Eukaryota</taxon>
        <taxon>Sar</taxon>
        <taxon>Stramenopiles</taxon>
        <taxon>Ochrophyta</taxon>
        <taxon>Bacillariophyta</taxon>
        <taxon>Bacillariophyceae</taxon>
        <taxon>Bacillariophycidae</taxon>
        <taxon>Bacillariales</taxon>
        <taxon>Bacillariaceae</taxon>
        <taxon>Cylindrotheca</taxon>
    </lineage>
</organism>
<name>A0AAD2G0D9_9STRA</name>
<feature type="domain" description="Fungal lipase-type" evidence="10">
    <location>
        <begin position="1229"/>
        <end position="1278"/>
    </location>
</feature>
<feature type="transmembrane region" description="Helical" evidence="9">
    <location>
        <begin position="558"/>
        <end position="582"/>
    </location>
</feature>
<keyword evidence="9" id="KW-0812">Transmembrane</keyword>
<comment type="caution">
    <text evidence="11">The sequence shown here is derived from an EMBL/GenBank/DDBJ whole genome shotgun (WGS) entry which is preliminary data.</text>
</comment>
<evidence type="ECO:0000256" key="7">
    <source>
        <dbReference type="ARBA" id="ARBA00023098"/>
    </source>
</evidence>
<feature type="transmembrane region" description="Helical" evidence="9">
    <location>
        <begin position="824"/>
        <end position="841"/>
    </location>
</feature>
<reference evidence="11" key="1">
    <citation type="submission" date="2023-08" db="EMBL/GenBank/DDBJ databases">
        <authorList>
            <person name="Audoor S."/>
            <person name="Bilcke G."/>
        </authorList>
    </citation>
    <scope>NUCLEOTIDE SEQUENCE</scope>
</reference>
<keyword evidence="9" id="KW-1133">Transmembrane helix</keyword>
<dbReference type="PANTHER" id="PTHR31403">
    <property type="entry name" value="PHOSPHOLIPASE A1-IBETA2, CHLOROPLASTIC"/>
    <property type="match status" value="1"/>
</dbReference>
<keyword evidence="4" id="KW-0378">Hydrolase</keyword>
<evidence type="ECO:0000256" key="1">
    <source>
        <dbReference type="ARBA" id="ARBA00004229"/>
    </source>
</evidence>
<evidence type="ECO:0000259" key="10">
    <source>
        <dbReference type="Pfam" id="PF01764"/>
    </source>
</evidence>
<accession>A0AAD2G0D9</accession>
<evidence type="ECO:0000256" key="5">
    <source>
        <dbReference type="ARBA" id="ARBA00022946"/>
    </source>
</evidence>
<dbReference type="PANTHER" id="PTHR31403:SF7">
    <property type="entry name" value="PHOSPHOLIPASE A1-IGAMMA3, CHLOROPLASTIC"/>
    <property type="match status" value="1"/>
</dbReference>
<evidence type="ECO:0000256" key="2">
    <source>
        <dbReference type="ARBA" id="ARBA00022528"/>
    </source>
</evidence>
<dbReference type="CDD" id="cd00519">
    <property type="entry name" value="Lipase_3"/>
    <property type="match status" value="1"/>
</dbReference>
<gene>
    <name evidence="11" type="ORF">CYCCA115_LOCUS17564</name>
</gene>
<dbReference type="Proteomes" id="UP001295423">
    <property type="component" value="Unassembled WGS sequence"/>
</dbReference>
<evidence type="ECO:0000256" key="4">
    <source>
        <dbReference type="ARBA" id="ARBA00022801"/>
    </source>
</evidence>
<keyword evidence="12" id="KW-1185">Reference proteome</keyword>
<dbReference type="GO" id="GO:0009507">
    <property type="term" value="C:chloroplast"/>
    <property type="evidence" value="ECO:0007669"/>
    <property type="project" value="UniProtKB-SubCell"/>
</dbReference>
<evidence type="ECO:0000256" key="8">
    <source>
        <dbReference type="SAM" id="MobiDB-lite"/>
    </source>
</evidence>
<dbReference type="EMBL" id="CAKOGP040001980">
    <property type="protein sequence ID" value="CAJ1959140.1"/>
    <property type="molecule type" value="Genomic_DNA"/>
</dbReference>
<dbReference type="InterPro" id="IPR002921">
    <property type="entry name" value="Fungal_lipase-type"/>
</dbReference>
<dbReference type="GO" id="GO:0016042">
    <property type="term" value="P:lipid catabolic process"/>
    <property type="evidence" value="ECO:0007669"/>
    <property type="project" value="UniProtKB-KW"/>
</dbReference>
<evidence type="ECO:0000256" key="6">
    <source>
        <dbReference type="ARBA" id="ARBA00022963"/>
    </source>
</evidence>
<feature type="region of interest" description="Disordered" evidence="8">
    <location>
        <begin position="1"/>
        <end position="33"/>
    </location>
</feature>
<dbReference type="InterPro" id="IPR029058">
    <property type="entry name" value="AB_hydrolase_fold"/>
</dbReference>
<feature type="region of interest" description="Disordered" evidence="8">
    <location>
        <begin position="125"/>
        <end position="176"/>
    </location>
</feature>
<dbReference type="Gene3D" id="3.40.50.1820">
    <property type="entry name" value="alpha/beta hydrolase"/>
    <property type="match status" value="1"/>
</dbReference>
<protein>
    <recommendedName>
        <fullName evidence="10">Fungal lipase-type domain-containing protein</fullName>
    </recommendedName>
</protein>
<evidence type="ECO:0000313" key="12">
    <source>
        <dbReference type="Proteomes" id="UP001295423"/>
    </source>
</evidence>
<keyword evidence="5" id="KW-0809">Transit peptide</keyword>
<feature type="domain" description="Fungal lipase-type" evidence="10">
    <location>
        <begin position="1113"/>
        <end position="1185"/>
    </location>
</feature>
<feature type="transmembrane region" description="Helical" evidence="9">
    <location>
        <begin position="524"/>
        <end position="546"/>
    </location>
</feature>
<comment type="subcellular location">
    <subcellularLocation>
        <location evidence="1">Plastid</location>
        <location evidence="1">Chloroplast</location>
    </subcellularLocation>
</comment>
<feature type="transmembrane region" description="Helical" evidence="9">
    <location>
        <begin position="749"/>
        <end position="770"/>
    </location>
</feature>
<proteinExistence type="predicted"/>
<dbReference type="GO" id="GO:0004620">
    <property type="term" value="F:phospholipase activity"/>
    <property type="evidence" value="ECO:0007669"/>
    <property type="project" value="UniProtKB-ARBA"/>
</dbReference>
<evidence type="ECO:0000256" key="3">
    <source>
        <dbReference type="ARBA" id="ARBA00022640"/>
    </source>
</evidence>
<feature type="compositionally biased region" description="Polar residues" evidence="8">
    <location>
        <begin position="133"/>
        <end position="143"/>
    </location>
</feature>
<sequence>MAFPFSTNPFDSPEEDFPDPLNSQDSDESESRFFDCQGSDNVFDFVSTNSEASNKPIGRAANINFDKPFDDGETPALSFNRNVASSAEFFSPLESAMMRLGNPATGDMMTSFDSEGELLSQEHTPLLDDRSRTSNCSDITVSTVGDDRKRDVPSEVTSDGRRRSGKGKRRSSQSLAIQAQPDRIMKDLAEGDNEFSMDYKYILLEEMGTRSSWFILLLPYIAFCICLLLESSFLFHSRFTQMIDASDICSGYPATPPETPCHFLFHKGEETTRSFMENNITEGVGFESGIIATIPVIATYLYADALYEGLSTEAVSLVAHGQLEASVELYQEMPLSSDNGKHHWALLSVSEKKSVSMVCERATDNRWDCRTPRLANVVFSMPDTAVFGGGNVRLKILYSAKTENELLETTGDKTADPLYVYTNDKSAFRSVSKIGIDKLHLIEEIAASSGYSIEHVSDLAVNVDTGVRLITFAVTLAFFLYWLYNMGVKSLFGGIRENFHFCFPSSKTSTEWWESHWILFPERYYIILLLVSLLLVQEPLLAAMVLSPTLGASAKLHIAADATIGIGVHGVLFVYLCLFHGFRYHTAAVSKKRSDHQRQILQLRRAAKYIESVENNPRSPSEGAMTKYADDFYDVYGDIDGSVSNNHRLQNDPFGDGWADFLLLKLGLFIVGAASVLATAYCRFPPESDGSFSLDLESINAYRKLFLVSSCLNFVVLLIWIYSLIITVIETGRHLRAERFLATRPVQLAMRIILAHLTLGFMVLVVTFYLNVHRLATKWVLTGLGSVDQGEDLSGLEIAIRVVGDISLTFPYSGTAASVGGGRVLFATVSILITAFIFLPARTLQQDFIDIQDEEKDKRYEQWRLKRDKRLVINLAKEAKSWRVFPLPIDQSIQTTVFEDRVYQLYKNLHIDSNAKDRGIVSLGPYTPIFCLELACWLNEASWQAYFSPKGISSKYFDEAPGIMNLETVGLRMEGVVYDETTDTQVFVATNTASRVDGEEDSVIVVSFRGTASKSNLQTDLRSKQVPLFEQLAGVGSSSFRIHPDRCEIFDEDGWIWNTPQLHGKNVQCVTAWSSPLCMPSHCSKTNNHRLVNPVSRGAKALLQLAPVARDSFPLIHEGFQEVYTHIRRKLLNILFPVLQRQLAKSLKASKKDSSEPLALPKLYLTGHSLGGSLAQLLALDLANNCEIVLPVTTDESMDFRDATPENELFHLPDSYQNPKTGTSGGKKEVRLQPPVAVYSFGQPRVGNKQFSRFYKQRVPHTFRVVNEGDPITSMPNRYFCGGVYKHSGLEVLLDEGMTGNILVGPTVVETMFRFSPVRTNMLAHTMTQYRNCLECAFEEHELLEYYQSQNVAGEEGKGGAQRQSAVSKAKIPDWMTQVGQKRI</sequence>
<dbReference type="SUPFAM" id="SSF53474">
    <property type="entry name" value="alpha/beta-Hydrolases"/>
    <property type="match status" value="1"/>
</dbReference>
<keyword evidence="9" id="KW-0472">Membrane</keyword>
<keyword evidence="2" id="KW-0150">Chloroplast</keyword>
<feature type="compositionally biased region" description="Basic and acidic residues" evidence="8">
    <location>
        <begin position="145"/>
        <end position="162"/>
    </location>
</feature>
<keyword evidence="3" id="KW-0934">Plastid</keyword>
<feature type="transmembrane region" description="Helical" evidence="9">
    <location>
        <begin position="213"/>
        <end position="235"/>
    </location>
</feature>
<feature type="transmembrane region" description="Helical" evidence="9">
    <location>
        <begin position="705"/>
        <end position="729"/>
    </location>
</feature>
<keyword evidence="7" id="KW-0443">Lipid metabolism</keyword>
<keyword evidence="6" id="KW-0442">Lipid degradation</keyword>
<dbReference type="Pfam" id="PF01764">
    <property type="entry name" value="Lipase_3"/>
    <property type="match status" value="2"/>
</dbReference>
<evidence type="ECO:0000313" key="11">
    <source>
        <dbReference type="EMBL" id="CAJ1959140.1"/>
    </source>
</evidence>
<feature type="transmembrane region" description="Helical" evidence="9">
    <location>
        <begin position="466"/>
        <end position="484"/>
    </location>
</feature>